<comment type="similarity">
    <text evidence="1">Belongs to the aequorin family.</text>
</comment>
<dbReference type="InterPro" id="IPR002048">
    <property type="entry name" value="EF_hand_dom"/>
</dbReference>
<keyword evidence="8" id="KW-1185">Reference proteome</keyword>
<dbReference type="InterPro" id="IPR018247">
    <property type="entry name" value="EF_Hand_1_Ca_BS"/>
</dbReference>
<evidence type="ECO:0000256" key="2">
    <source>
        <dbReference type="ARBA" id="ARBA00022737"/>
    </source>
</evidence>
<feature type="domain" description="EF-hand" evidence="6">
    <location>
        <begin position="60"/>
        <end position="84"/>
    </location>
</feature>
<dbReference type="Proteomes" id="UP000594262">
    <property type="component" value="Unplaced"/>
</dbReference>
<keyword evidence="3" id="KW-0106">Calcium</keyword>
<evidence type="ECO:0000313" key="7">
    <source>
        <dbReference type="EnsemblMetazoa" id="CLYHEMP007357.1"/>
    </source>
</evidence>
<dbReference type="GeneID" id="136821663"/>
<dbReference type="SMART" id="SM00054">
    <property type="entry name" value="EFh"/>
    <property type="match status" value="4"/>
</dbReference>
<dbReference type="AlphaFoldDB" id="A0A7M5WKH1"/>
<dbReference type="PANTHER" id="PTHR23050">
    <property type="entry name" value="CALCIUM BINDING PROTEIN"/>
    <property type="match status" value="1"/>
</dbReference>
<dbReference type="GO" id="GO:0008218">
    <property type="term" value="P:bioluminescence"/>
    <property type="evidence" value="ECO:0007669"/>
    <property type="project" value="UniProtKB-KW"/>
</dbReference>
<sequence>MANLGVRALFSDNTPEVALKSLFCKYDEDKSGQLSQSELAVLFKEDLGFDDQQSEAYALLLDKDGNGEVSFHEFTSWLKSGEKLQNITDKSRYNLLVKAVDFFNRYDKDRSQALDPEEFKKLFLEMGGQEVHLEGALKEMDKDKNGIVSFPEFLRWLNWIPLEDF</sequence>
<evidence type="ECO:0000256" key="4">
    <source>
        <dbReference type="ARBA" id="ARBA00023223"/>
    </source>
</evidence>
<dbReference type="InterPro" id="IPR011992">
    <property type="entry name" value="EF-hand-dom_pair"/>
</dbReference>
<dbReference type="PROSITE" id="PS50222">
    <property type="entry name" value="EF_HAND_2"/>
    <property type="match status" value="3"/>
</dbReference>
<dbReference type="EnsemblMetazoa" id="CLYHEMT007357.1">
    <property type="protein sequence ID" value="CLYHEMP007357.1"/>
    <property type="gene ID" value="CLYHEMG007357"/>
</dbReference>
<dbReference type="Pfam" id="PF13499">
    <property type="entry name" value="EF-hand_7"/>
    <property type="match status" value="2"/>
</dbReference>
<feature type="domain" description="EF-hand" evidence="6">
    <location>
        <begin position="128"/>
        <end position="163"/>
    </location>
</feature>
<evidence type="ECO:0000313" key="8">
    <source>
        <dbReference type="Proteomes" id="UP000594262"/>
    </source>
</evidence>
<dbReference type="GO" id="GO:0005509">
    <property type="term" value="F:calcium ion binding"/>
    <property type="evidence" value="ECO:0007669"/>
    <property type="project" value="InterPro"/>
</dbReference>
<evidence type="ECO:0000256" key="3">
    <source>
        <dbReference type="ARBA" id="ARBA00022837"/>
    </source>
</evidence>
<dbReference type="RefSeq" id="XP_066933976.1">
    <property type="nucleotide sequence ID" value="XM_067077875.1"/>
</dbReference>
<evidence type="ECO:0000259" key="6">
    <source>
        <dbReference type="PROSITE" id="PS50222"/>
    </source>
</evidence>
<evidence type="ECO:0000256" key="5">
    <source>
        <dbReference type="ARBA" id="ARBA00023262"/>
    </source>
</evidence>
<dbReference type="OrthoDB" id="26525at2759"/>
<organism evidence="7 8">
    <name type="scientific">Clytia hemisphaerica</name>
    <dbReference type="NCBI Taxonomy" id="252671"/>
    <lineage>
        <taxon>Eukaryota</taxon>
        <taxon>Metazoa</taxon>
        <taxon>Cnidaria</taxon>
        <taxon>Hydrozoa</taxon>
        <taxon>Hydroidolina</taxon>
        <taxon>Leptothecata</taxon>
        <taxon>Obeliida</taxon>
        <taxon>Clytiidae</taxon>
        <taxon>Clytia</taxon>
    </lineage>
</organism>
<dbReference type="SUPFAM" id="SSF47473">
    <property type="entry name" value="EF-hand"/>
    <property type="match status" value="1"/>
</dbReference>
<dbReference type="CDD" id="cd00051">
    <property type="entry name" value="EFh"/>
    <property type="match status" value="1"/>
</dbReference>
<feature type="domain" description="EF-hand" evidence="6">
    <location>
        <begin position="14"/>
        <end position="49"/>
    </location>
</feature>
<keyword evidence="5" id="KW-0599">Photoprotein</keyword>
<reference evidence="7" key="1">
    <citation type="submission" date="2021-01" db="UniProtKB">
        <authorList>
            <consortium name="EnsemblMetazoa"/>
        </authorList>
    </citation>
    <scope>IDENTIFICATION</scope>
</reference>
<protein>
    <recommendedName>
        <fullName evidence="6">EF-hand domain-containing protein</fullName>
    </recommendedName>
</protein>
<keyword evidence="2" id="KW-0677">Repeat</keyword>
<proteinExistence type="inferred from homology"/>
<evidence type="ECO:0000256" key="1">
    <source>
        <dbReference type="ARBA" id="ARBA00007828"/>
    </source>
</evidence>
<dbReference type="Gene3D" id="1.10.238.10">
    <property type="entry name" value="EF-hand"/>
    <property type="match status" value="2"/>
</dbReference>
<dbReference type="InterPro" id="IPR050145">
    <property type="entry name" value="Centrin_CML-like"/>
</dbReference>
<dbReference type="PROSITE" id="PS00018">
    <property type="entry name" value="EF_HAND_1"/>
    <property type="match status" value="3"/>
</dbReference>
<name>A0A7M5WKH1_9CNID</name>
<accession>A0A7M5WKH1</accession>
<keyword evidence="4" id="KW-0455">Luminescence</keyword>